<dbReference type="Pfam" id="PF13194">
    <property type="entry name" value="DUF4010"/>
    <property type="match status" value="1"/>
</dbReference>
<feature type="transmembrane region" description="Helical" evidence="1">
    <location>
        <begin position="72"/>
        <end position="91"/>
    </location>
</feature>
<feature type="transmembrane region" description="Helical" evidence="1">
    <location>
        <begin position="47"/>
        <end position="65"/>
    </location>
</feature>
<keyword evidence="1" id="KW-0812">Transmembrane</keyword>
<name>A0ABY1QTM3_9BACT</name>
<feature type="transmembrane region" description="Helical" evidence="1">
    <location>
        <begin position="277"/>
        <end position="298"/>
    </location>
</feature>
<keyword evidence="1" id="KW-0472">Membrane</keyword>
<evidence type="ECO:0000259" key="3">
    <source>
        <dbReference type="Pfam" id="PF13194"/>
    </source>
</evidence>
<feature type="transmembrane region" description="Helical" evidence="1">
    <location>
        <begin position="246"/>
        <end position="265"/>
    </location>
</feature>
<feature type="domain" description="MgtC/SapB/SrpB/YhiD N-terminal" evidence="2">
    <location>
        <begin position="25"/>
        <end position="145"/>
    </location>
</feature>
<feature type="transmembrane region" description="Helical" evidence="1">
    <location>
        <begin position="213"/>
        <end position="234"/>
    </location>
</feature>
<sequence>MLVRFKTQSLTLAVSGPSMEAYFALAISLGLGLLVGLQREWKVSEIAGIRTFPLIAIFGTLCTMVGEDQLGWMCAAGMVAIAAVLVIANVAKIRAGVFDAGMTTEVAVLLMFSVGCALGVGQTGPAIVATGIAAVLLHWKRPLHGFVVAMTDRDLRSVMNLALIGLVILPILPDQTYGPYRVLNPYDIWRMVVLIVGISMVAYVAYKLLGTRVGAILGGVLGGLISSTATTVSYSRQTKDAPEVSGMAALVILIASTVVNFRVLMEIGMVAPDLLKVAVLPISALLLLMAVECVLLYLPLRKLEAQAADHDNPAQLKPAIVFGILYALVLFLVAAAKELFGDQALYWIAGVSGLTDMDAITLSTAKMFNDNRVDGGTAWRVILVATMSNLFFKAAAVAILGSRKLLAYIILTFGVAALGGGLLLAFWPEIDVSELRLK</sequence>
<organism evidence="4 5">
    <name type="scientific">Neorhodopirellula lusitana</name>
    <dbReference type="NCBI Taxonomy" id="445327"/>
    <lineage>
        <taxon>Bacteria</taxon>
        <taxon>Pseudomonadati</taxon>
        <taxon>Planctomycetota</taxon>
        <taxon>Planctomycetia</taxon>
        <taxon>Pirellulales</taxon>
        <taxon>Pirellulaceae</taxon>
        <taxon>Neorhodopirellula</taxon>
    </lineage>
</organism>
<gene>
    <name evidence="4" type="ORF">SAMN06265222_12380</name>
</gene>
<proteinExistence type="predicted"/>
<feature type="transmembrane region" description="Helical" evidence="1">
    <location>
        <begin position="377"/>
        <end position="398"/>
    </location>
</feature>
<feature type="transmembrane region" description="Helical" evidence="1">
    <location>
        <begin position="405"/>
        <end position="427"/>
    </location>
</feature>
<feature type="transmembrane region" description="Helical" evidence="1">
    <location>
        <begin position="188"/>
        <end position="206"/>
    </location>
</feature>
<protein>
    <submittedName>
        <fullName evidence="4">Uncharacterized membrane protein, DUF4010 family</fullName>
    </submittedName>
</protein>
<keyword evidence="1" id="KW-1133">Transmembrane helix</keyword>
<accession>A0ABY1QTM3</accession>
<dbReference type="InterPro" id="IPR025105">
    <property type="entry name" value="DUF4010"/>
</dbReference>
<dbReference type="Proteomes" id="UP001158067">
    <property type="component" value="Unassembled WGS sequence"/>
</dbReference>
<dbReference type="PANTHER" id="PTHR39084:SF1">
    <property type="entry name" value="DUF4010 DOMAIN-CONTAINING PROTEIN"/>
    <property type="match status" value="1"/>
</dbReference>
<dbReference type="PANTHER" id="PTHR39084">
    <property type="entry name" value="MEMBRANE PROTEIN-RELATED"/>
    <property type="match status" value="1"/>
</dbReference>
<dbReference type="EMBL" id="FXUG01000023">
    <property type="protein sequence ID" value="SMP77694.1"/>
    <property type="molecule type" value="Genomic_DNA"/>
</dbReference>
<evidence type="ECO:0000256" key="1">
    <source>
        <dbReference type="SAM" id="Phobius"/>
    </source>
</evidence>
<dbReference type="InterPro" id="IPR049177">
    <property type="entry name" value="MgtC_SapB_SrpB_YhiD_N"/>
</dbReference>
<evidence type="ECO:0000313" key="5">
    <source>
        <dbReference type="Proteomes" id="UP001158067"/>
    </source>
</evidence>
<reference evidence="4 5" key="1">
    <citation type="submission" date="2017-05" db="EMBL/GenBank/DDBJ databases">
        <authorList>
            <person name="Varghese N."/>
            <person name="Submissions S."/>
        </authorList>
    </citation>
    <scope>NUCLEOTIDE SEQUENCE [LARGE SCALE GENOMIC DNA]</scope>
    <source>
        <strain evidence="4 5">DSM 25457</strain>
    </source>
</reference>
<evidence type="ECO:0000313" key="4">
    <source>
        <dbReference type="EMBL" id="SMP77694.1"/>
    </source>
</evidence>
<feature type="transmembrane region" description="Helical" evidence="1">
    <location>
        <begin position="158"/>
        <end position="176"/>
    </location>
</feature>
<feature type="transmembrane region" description="Helical" evidence="1">
    <location>
        <begin position="111"/>
        <end position="137"/>
    </location>
</feature>
<feature type="transmembrane region" description="Helical" evidence="1">
    <location>
        <begin position="344"/>
        <end position="365"/>
    </location>
</feature>
<feature type="transmembrane region" description="Helical" evidence="1">
    <location>
        <begin position="318"/>
        <end position="337"/>
    </location>
</feature>
<evidence type="ECO:0000259" key="2">
    <source>
        <dbReference type="Pfam" id="PF02308"/>
    </source>
</evidence>
<dbReference type="Pfam" id="PF02308">
    <property type="entry name" value="MgtC"/>
    <property type="match status" value="1"/>
</dbReference>
<feature type="domain" description="DUF4010" evidence="3">
    <location>
        <begin position="193"/>
        <end position="401"/>
    </location>
</feature>
<comment type="caution">
    <text evidence="4">The sequence shown here is derived from an EMBL/GenBank/DDBJ whole genome shotgun (WGS) entry which is preliminary data.</text>
</comment>
<keyword evidence="5" id="KW-1185">Reference proteome</keyword>